<proteinExistence type="predicted"/>
<evidence type="ECO:0000313" key="1">
    <source>
        <dbReference type="EMBL" id="GAA2703475.1"/>
    </source>
</evidence>
<comment type="caution">
    <text evidence="1">The sequence shown here is derived from an EMBL/GenBank/DDBJ whole genome shotgun (WGS) entry which is preliminary data.</text>
</comment>
<organism evidence="1 2">
    <name type="scientific">Streptomyces violaceolatus</name>
    <dbReference type="NCBI Taxonomy" id="67378"/>
    <lineage>
        <taxon>Bacteria</taxon>
        <taxon>Bacillati</taxon>
        <taxon>Actinomycetota</taxon>
        <taxon>Actinomycetes</taxon>
        <taxon>Kitasatosporales</taxon>
        <taxon>Streptomycetaceae</taxon>
        <taxon>Streptomyces</taxon>
        <taxon>Streptomyces violaceoruber group</taxon>
    </lineage>
</organism>
<dbReference type="EMBL" id="BAAASK010000042">
    <property type="protein sequence ID" value="GAA2703475.1"/>
    <property type="molecule type" value="Genomic_DNA"/>
</dbReference>
<protein>
    <submittedName>
        <fullName evidence="1">Uncharacterized protein</fullName>
    </submittedName>
</protein>
<dbReference type="Proteomes" id="UP001499989">
    <property type="component" value="Unassembled WGS sequence"/>
</dbReference>
<evidence type="ECO:0000313" key="2">
    <source>
        <dbReference type="Proteomes" id="UP001499989"/>
    </source>
</evidence>
<gene>
    <name evidence="1" type="ORF">GCM10010310_75870</name>
</gene>
<reference evidence="1 2" key="1">
    <citation type="journal article" date="2019" name="Int. J. Syst. Evol. Microbiol.">
        <title>The Global Catalogue of Microorganisms (GCM) 10K type strain sequencing project: providing services to taxonomists for standard genome sequencing and annotation.</title>
        <authorList>
            <consortium name="The Broad Institute Genomics Platform"/>
            <consortium name="The Broad Institute Genome Sequencing Center for Infectious Disease"/>
            <person name="Wu L."/>
            <person name="Ma J."/>
        </authorList>
    </citation>
    <scope>NUCLEOTIDE SEQUENCE [LARGE SCALE GENOMIC DNA]</scope>
    <source>
        <strain evidence="1 2">JCM 4531</strain>
    </source>
</reference>
<sequence>MRPTSHPGALRGYAECMTDVVDADELLRRMHRARACALEEGRSWRARSEALRSTDPEGAREAAVRTVAYEAVLRVLDEVLTPGRAADRRSPAD</sequence>
<accession>A0ABN3TFW0</accession>
<name>A0ABN3TFW0_9ACTN</name>
<keyword evidence="2" id="KW-1185">Reference proteome</keyword>